<protein>
    <submittedName>
        <fullName evidence="3">Uncharacterized protein</fullName>
    </submittedName>
</protein>
<proteinExistence type="predicted"/>
<organism evidence="3 4">
    <name type="scientific">Blepharisma stoltei</name>
    <dbReference type="NCBI Taxonomy" id="1481888"/>
    <lineage>
        <taxon>Eukaryota</taxon>
        <taxon>Sar</taxon>
        <taxon>Alveolata</taxon>
        <taxon>Ciliophora</taxon>
        <taxon>Postciliodesmatophora</taxon>
        <taxon>Heterotrichea</taxon>
        <taxon>Heterotrichida</taxon>
        <taxon>Blepharismidae</taxon>
        <taxon>Blepharisma</taxon>
    </lineage>
</organism>
<evidence type="ECO:0000313" key="3">
    <source>
        <dbReference type="EMBL" id="CAG9318378.1"/>
    </source>
</evidence>
<gene>
    <name evidence="3" type="ORF">BSTOLATCC_MIC20852</name>
</gene>
<name>A0AAU9IXI8_9CILI</name>
<dbReference type="Proteomes" id="UP001162131">
    <property type="component" value="Unassembled WGS sequence"/>
</dbReference>
<keyword evidence="4" id="KW-1185">Reference proteome</keyword>
<sequence>MEELKTEVMDFFVSFFLNKESLLGDSGQTKRKLARHMLKLKSVQSIILNTILKLYPIITDEVVKEKFGYLPNKEASPNAKENKFSVLEYDYAYSASNDARKFLGLYKNLNEKLCIIKDIFSEYTKQELENMDEEIIPNTQTAEESEKLVKHLSKMSEYEPPFFLDIRDISTESWSNHLEAESLLKEEMKAFEKRYEEMVRKNFYKLSWVKEKCGLKIKRLENLLEERFAMHREEFDRILMVYNDKLSQEYETMLREDEILLKATAIDQINDLPSAMKAISTITAAKGILEKKLRNSERIIKGLENKISITVEKNRELFQENALIKEDISKLKSCSLLFVKKTYFIKEHQDICSKLVDKGKFKKLESKLQKEEFEEKKTVEKLIALFNDFRSALSSMALKCDYETKQKLLKIIDSYKIDSTLQEQACKQLEKNKQAEAKLKAAAFQRNPKRRSTAKPSIRNALKEEKQGMLAIEEKSEEKSGAEGRRRNKTAYQKSDLDQVPEKIIPPKIEILAIEENKRNKSASQRAETDRSSEIFRNKSVPSQKIENTVEVTRLPSAKKKSQIFLTETEKISTFLENDKSDKEDKDILSNSLVDSKQDNLNLQSKSKNPSGFLLKEPETPIKAKQEIKINLELPQSTTEIIDKHPTSQSTEATSRSRVKHKIDYSYNNSSKLIRQQTSSIVKSFQDSLYQTLFQHQVNFQLNKNAKLEDLINYQIGENIKLKDLLVSKLKEHFRDKFSVFTQTDSESKINDFYNSYGHLIKGLLLKEKREMGEKNKDSFKKILPVLKKVYEPDETEGKRLLKDWINEETTKISLAIKEYRAEFDIETQSLGIKKLENPAKIWERVIVRRIMDGVDDYITIFLRGYLGTGLFYANKSTIISMLDKDASNELILLIRKIPIQMQELESPKHRKAISTQIIDKWARLIKKSKEIIARKLEKFYDFGDDLSYKFYIMGKYIRYVKYRVKRVREMPLEREVSQDPFTTSFSGLYMREYWYLTPQNQTQRPSFLKNRLIQRKFHESLTPRNRLHKTLSKL</sequence>
<reference evidence="3" key="1">
    <citation type="submission" date="2021-09" db="EMBL/GenBank/DDBJ databases">
        <authorList>
            <consortium name="AG Swart"/>
            <person name="Singh M."/>
            <person name="Singh A."/>
            <person name="Seah K."/>
            <person name="Emmerich C."/>
        </authorList>
    </citation>
    <scope>NUCLEOTIDE SEQUENCE</scope>
    <source>
        <strain evidence="3">ATCC30299</strain>
    </source>
</reference>
<evidence type="ECO:0000256" key="2">
    <source>
        <dbReference type="SAM" id="MobiDB-lite"/>
    </source>
</evidence>
<evidence type="ECO:0000256" key="1">
    <source>
        <dbReference type="SAM" id="Coils"/>
    </source>
</evidence>
<keyword evidence="1" id="KW-0175">Coiled coil</keyword>
<feature type="compositionally biased region" description="Basic and acidic residues" evidence="2">
    <location>
        <begin position="461"/>
        <end position="485"/>
    </location>
</feature>
<accession>A0AAU9IXI8</accession>
<evidence type="ECO:0000313" key="4">
    <source>
        <dbReference type="Proteomes" id="UP001162131"/>
    </source>
</evidence>
<dbReference type="AlphaFoldDB" id="A0AAU9IXI8"/>
<dbReference type="EMBL" id="CAJZBQ010000020">
    <property type="protein sequence ID" value="CAG9318378.1"/>
    <property type="molecule type" value="Genomic_DNA"/>
</dbReference>
<comment type="caution">
    <text evidence="3">The sequence shown here is derived from an EMBL/GenBank/DDBJ whole genome shotgun (WGS) entry which is preliminary data.</text>
</comment>
<feature type="region of interest" description="Disordered" evidence="2">
    <location>
        <begin position="442"/>
        <end position="499"/>
    </location>
</feature>
<feature type="coiled-coil region" evidence="1">
    <location>
        <begin position="286"/>
        <end position="320"/>
    </location>
</feature>